<keyword evidence="1" id="KW-0472">Membrane</keyword>
<sequence>MRKFTRLCRFVLNRCHRELEKFYILGYIRSLLKLSLLTILWFFWSLWKMFIPRIVRGPLLTLMSYTGVVLSMNVARLASPN</sequence>
<comment type="caution">
    <text evidence="2">The sequence shown here is derived from an EMBL/GenBank/DDBJ whole genome shotgun (WGS) entry which is preliminary data.</text>
</comment>
<evidence type="ECO:0000256" key="1">
    <source>
        <dbReference type="SAM" id="Phobius"/>
    </source>
</evidence>
<keyword evidence="1" id="KW-1133">Transmembrane helix</keyword>
<reference evidence="2" key="1">
    <citation type="submission" date="2022-08" db="EMBL/GenBank/DDBJ databases">
        <authorList>
            <consortium name="DOE Joint Genome Institute"/>
            <person name="Min B."/>
            <person name="Sierra-Patev S."/>
            <person name="Naranjo-Ortiz M."/>
            <person name="Looney B."/>
            <person name="Konkel Z."/>
            <person name="Slot J.C."/>
            <person name="Sakamoto Y."/>
            <person name="Steenwyk J.L."/>
            <person name="Rokas A."/>
            <person name="Carro J."/>
            <person name="Camarero S."/>
            <person name="Ferreira P."/>
            <person name="Molpeceres G."/>
            <person name="Ruiz-duenas F.J."/>
            <person name="Serrano A."/>
            <person name="Henrissat B."/>
            <person name="Drula E."/>
            <person name="Hughes K.W."/>
            <person name="Mata J.L."/>
            <person name="Ishikawa N.K."/>
            <person name="Vargas-Isla R."/>
            <person name="Ushijima S."/>
            <person name="Smith C.A."/>
            <person name="Ahrendt S."/>
            <person name="Andreopoulos W."/>
            <person name="He G."/>
            <person name="LaButti K."/>
            <person name="Lipzen A."/>
            <person name="Ng V."/>
            <person name="Riley R."/>
            <person name="Sandor L."/>
            <person name="Barry K."/>
            <person name="Martinez A.T."/>
            <person name="Xiao Y."/>
            <person name="Gibbons J.G."/>
            <person name="Terashima K."/>
            <person name="Hibbett D.S."/>
            <person name="Grigoriev I.V."/>
        </authorList>
    </citation>
    <scope>NUCLEOTIDE SEQUENCE</scope>
    <source>
        <strain evidence="2">ET3784</strain>
    </source>
</reference>
<name>A0AA38J4D4_9AGAR</name>
<evidence type="ECO:0000313" key="3">
    <source>
        <dbReference type="Proteomes" id="UP001176059"/>
    </source>
</evidence>
<accession>A0AA38J4D4</accession>
<reference evidence="2" key="2">
    <citation type="journal article" date="2023" name="Proc. Natl. Acad. Sci. U.S.A.">
        <title>A global phylogenomic analysis of the shiitake genus Lentinula.</title>
        <authorList>
            <person name="Sierra-Patev S."/>
            <person name="Min B."/>
            <person name="Naranjo-Ortiz M."/>
            <person name="Looney B."/>
            <person name="Konkel Z."/>
            <person name="Slot J.C."/>
            <person name="Sakamoto Y."/>
            <person name="Steenwyk J.L."/>
            <person name="Rokas A."/>
            <person name="Carro J."/>
            <person name="Camarero S."/>
            <person name="Ferreira P."/>
            <person name="Molpeceres G."/>
            <person name="Ruiz-Duenas F.J."/>
            <person name="Serrano A."/>
            <person name="Henrissat B."/>
            <person name="Drula E."/>
            <person name="Hughes K.W."/>
            <person name="Mata J.L."/>
            <person name="Ishikawa N.K."/>
            <person name="Vargas-Isla R."/>
            <person name="Ushijima S."/>
            <person name="Smith C.A."/>
            <person name="Donoghue J."/>
            <person name="Ahrendt S."/>
            <person name="Andreopoulos W."/>
            <person name="He G."/>
            <person name="LaButti K."/>
            <person name="Lipzen A."/>
            <person name="Ng V."/>
            <person name="Riley R."/>
            <person name="Sandor L."/>
            <person name="Barry K."/>
            <person name="Martinez A.T."/>
            <person name="Xiao Y."/>
            <person name="Gibbons J.G."/>
            <person name="Terashima K."/>
            <person name="Grigoriev I.V."/>
            <person name="Hibbett D."/>
        </authorList>
    </citation>
    <scope>NUCLEOTIDE SEQUENCE</scope>
    <source>
        <strain evidence="2">ET3784</strain>
    </source>
</reference>
<dbReference type="AlphaFoldDB" id="A0AA38J4D4"/>
<feature type="transmembrane region" description="Helical" evidence="1">
    <location>
        <begin position="21"/>
        <end position="47"/>
    </location>
</feature>
<proteinExistence type="predicted"/>
<dbReference type="Proteomes" id="UP001176059">
    <property type="component" value="Unassembled WGS sequence"/>
</dbReference>
<evidence type="ECO:0000313" key="2">
    <source>
        <dbReference type="EMBL" id="KAJ3720714.1"/>
    </source>
</evidence>
<keyword evidence="1" id="KW-0812">Transmembrane</keyword>
<organism evidence="2 3">
    <name type="scientific">Lentinula guzmanii</name>
    <dbReference type="NCBI Taxonomy" id="2804957"/>
    <lineage>
        <taxon>Eukaryota</taxon>
        <taxon>Fungi</taxon>
        <taxon>Dikarya</taxon>
        <taxon>Basidiomycota</taxon>
        <taxon>Agaricomycotina</taxon>
        <taxon>Agaricomycetes</taxon>
        <taxon>Agaricomycetidae</taxon>
        <taxon>Agaricales</taxon>
        <taxon>Marasmiineae</taxon>
        <taxon>Omphalotaceae</taxon>
        <taxon>Lentinula</taxon>
    </lineage>
</organism>
<dbReference type="EMBL" id="JANVFO010000061">
    <property type="protein sequence ID" value="KAJ3720714.1"/>
    <property type="molecule type" value="Genomic_DNA"/>
</dbReference>
<keyword evidence="3" id="KW-1185">Reference proteome</keyword>
<protein>
    <submittedName>
        <fullName evidence="2">Uncharacterized protein</fullName>
    </submittedName>
</protein>
<gene>
    <name evidence="2" type="ORF">DFJ43DRAFT_1095440</name>
</gene>
<feature type="transmembrane region" description="Helical" evidence="1">
    <location>
        <begin position="59"/>
        <end position="78"/>
    </location>
</feature>